<keyword evidence="3" id="KW-1185">Reference proteome</keyword>
<dbReference type="EMBL" id="JAVDYJ010000001">
    <property type="protein sequence ID" value="MDR7346196.1"/>
    <property type="molecule type" value="Genomic_DNA"/>
</dbReference>
<gene>
    <name evidence="2" type="ORF">J2S62_000453</name>
</gene>
<accession>A0ABU2AYG4</accession>
<organism evidence="2 3">
    <name type="scientific">Enteractinococcus fodinae</name>
    <dbReference type="NCBI Taxonomy" id="684663"/>
    <lineage>
        <taxon>Bacteria</taxon>
        <taxon>Bacillati</taxon>
        <taxon>Actinomycetota</taxon>
        <taxon>Actinomycetes</taxon>
        <taxon>Micrococcales</taxon>
        <taxon>Micrococcaceae</taxon>
    </lineage>
</organism>
<feature type="compositionally biased region" description="Polar residues" evidence="1">
    <location>
        <begin position="51"/>
        <end position="62"/>
    </location>
</feature>
<evidence type="ECO:0000313" key="3">
    <source>
        <dbReference type="Proteomes" id="UP001183794"/>
    </source>
</evidence>
<comment type="caution">
    <text evidence="2">The sequence shown here is derived from an EMBL/GenBank/DDBJ whole genome shotgun (WGS) entry which is preliminary data.</text>
</comment>
<proteinExistence type="predicted"/>
<reference evidence="2 3" key="1">
    <citation type="submission" date="2023-07" db="EMBL/GenBank/DDBJ databases">
        <title>Sequencing the genomes of 1000 actinobacteria strains.</title>
        <authorList>
            <person name="Klenk H.-P."/>
        </authorList>
    </citation>
    <scope>NUCLEOTIDE SEQUENCE [LARGE SCALE GENOMIC DNA]</scope>
    <source>
        <strain evidence="2 3">DSM 22966</strain>
    </source>
</reference>
<evidence type="ECO:0000256" key="1">
    <source>
        <dbReference type="SAM" id="MobiDB-lite"/>
    </source>
</evidence>
<dbReference type="RefSeq" id="WP_310170842.1">
    <property type="nucleotide sequence ID" value="NZ_BAABHE010000002.1"/>
</dbReference>
<dbReference type="Proteomes" id="UP001183794">
    <property type="component" value="Unassembled WGS sequence"/>
</dbReference>
<sequence>MSIPSINIRIEVSDERGVSARVEHDEAPIPLPSPHLAEPSEDVALPRPTLDPTSPSPGSTAPIQLGAAGGDTTSLPTPSVEVPGLPAQELGEQDSNLPKPY</sequence>
<name>A0ABU2AYG4_9MICC</name>
<evidence type="ECO:0000313" key="2">
    <source>
        <dbReference type="EMBL" id="MDR7346196.1"/>
    </source>
</evidence>
<feature type="compositionally biased region" description="Basic and acidic residues" evidence="1">
    <location>
        <begin position="17"/>
        <end position="27"/>
    </location>
</feature>
<protein>
    <submittedName>
        <fullName evidence="2">Uncharacterized protein</fullName>
    </submittedName>
</protein>
<feature type="region of interest" description="Disordered" evidence="1">
    <location>
        <begin position="17"/>
        <end position="101"/>
    </location>
</feature>